<accession>A0ABS6BJR5</accession>
<evidence type="ECO:0000259" key="6">
    <source>
        <dbReference type="Pfam" id="PF08281"/>
    </source>
</evidence>
<feature type="domain" description="RNA polymerase sigma factor 70 region 4 type 2" evidence="6">
    <location>
        <begin position="112"/>
        <end position="163"/>
    </location>
</feature>
<name>A0ABS6BJR5_9SPHN</name>
<dbReference type="Pfam" id="PF04542">
    <property type="entry name" value="Sigma70_r2"/>
    <property type="match status" value="1"/>
</dbReference>
<sequence>MAKRFEPDTELDGITRRFRPVLMAYLFRRLRNHAEAEDLTQEVFVRLAAQERLEMQAPEGYIFQIATNLLRDRSRRNRVRSEFRDDLSRMEGRAVDPLDPLRIAGDREALGIIRRAIAELPERTRHIFILARLENVERRTLAESYGISISTIDRELARALASLTSLMHGDGEQ</sequence>
<dbReference type="PANTHER" id="PTHR43133">
    <property type="entry name" value="RNA POLYMERASE ECF-TYPE SIGMA FACTO"/>
    <property type="match status" value="1"/>
</dbReference>
<organism evidence="7 8">
    <name type="scientific">Sphingomonas quercus</name>
    <dbReference type="NCBI Taxonomy" id="2842451"/>
    <lineage>
        <taxon>Bacteria</taxon>
        <taxon>Pseudomonadati</taxon>
        <taxon>Pseudomonadota</taxon>
        <taxon>Alphaproteobacteria</taxon>
        <taxon>Sphingomonadales</taxon>
        <taxon>Sphingomonadaceae</taxon>
        <taxon>Sphingomonas</taxon>
    </lineage>
</organism>
<reference evidence="7 8" key="1">
    <citation type="submission" date="2021-06" db="EMBL/GenBank/DDBJ databases">
        <title>Sphingomonas sp. XMGL2, whole genome shotgun sequencing project.</title>
        <authorList>
            <person name="Zhao G."/>
            <person name="Shen L."/>
        </authorList>
    </citation>
    <scope>NUCLEOTIDE SEQUENCE [LARGE SCALE GENOMIC DNA]</scope>
    <source>
        <strain evidence="7 8">XMGL2</strain>
    </source>
</reference>
<keyword evidence="4" id="KW-0804">Transcription</keyword>
<proteinExistence type="predicted"/>
<dbReference type="InterPro" id="IPR014284">
    <property type="entry name" value="RNA_pol_sigma-70_dom"/>
</dbReference>
<evidence type="ECO:0000256" key="1">
    <source>
        <dbReference type="ARBA" id="ARBA00023015"/>
    </source>
</evidence>
<dbReference type="InterPro" id="IPR007627">
    <property type="entry name" value="RNA_pol_sigma70_r2"/>
</dbReference>
<dbReference type="EMBL" id="JAHKRT010000004">
    <property type="protein sequence ID" value="MBU3078071.1"/>
    <property type="molecule type" value="Genomic_DNA"/>
</dbReference>
<dbReference type="InterPro" id="IPR039425">
    <property type="entry name" value="RNA_pol_sigma-70-like"/>
</dbReference>
<dbReference type="PANTHER" id="PTHR43133:SF8">
    <property type="entry name" value="RNA POLYMERASE SIGMA FACTOR HI_1459-RELATED"/>
    <property type="match status" value="1"/>
</dbReference>
<dbReference type="Pfam" id="PF08281">
    <property type="entry name" value="Sigma70_r4_2"/>
    <property type="match status" value="1"/>
</dbReference>
<comment type="caution">
    <text evidence="7">The sequence shown here is derived from an EMBL/GenBank/DDBJ whole genome shotgun (WGS) entry which is preliminary data.</text>
</comment>
<feature type="domain" description="RNA polymerase sigma-70 region 2" evidence="5">
    <location>
        <begin position="16"/>
        <end position="78"/>
    </location>
</feature>
<keyword evidence="1" id="KW-0805">Transcription regulation</keyword>
<evidence type="ECO:0000313" key="8">
    <source>
        <dbReference type="Proteomes" id="UP000776276"/>
    </source>
</evidence>
<evidence type="ECO:0000313" key="7">
    <source>
        <dbReference type="EMBL" id="MBU3078071.1"/>
    </source>
</evidence>
<dbReference type="NCBIfam" id="TIGR02937">
    <property type="entry name" value="sigma70-ECF"/>
    <property type="match status" value="1"/>
</dbReference>
<keyword evidence="2" id="KW-0731">Sigma factor</keyword>
<gene>
    <name evidence="7" type="ORF">KOF26_09350</name>
</gene>
<keyword evidence="8" id="KW-1185">Reference proteome</keyword>
<evidence type="ECO:0000259" key="5">
    <source>
        <dbReference type="Pfam" id="PF04542"/>
    </source>
</evidence>
<evidence type="ECO:0000256" key="4">
    <source>
        <dbReference type="ARBA" id="ARBA00023163"/>
    </source>
</evidence>
<dbReference type="InterPro" id="IPR013249">
    <property type="entry name" value="RNA_pol_sigma70_r4_t2"/>
</dbReference>
<dbReference type="Proteomes" id="UP000776276">
    <property type="component" value="Unassembled WGS sequence"/>
</dbReference>
<evidence type="ECO:0000256" key="2">
    <source>
        <dbReference type="ARBA" id="ARBA00023082"/>
    </source>
</evidence>
<keyword evidence="3" id="KW-0238">DNA-binding</keyword>
<evidence type="ECO:0000256" key="3">
    <source>
        <dbReference type="ARBA" id="ARBA00023125"/>
    </source>
</evidence>
<dbReference type="RefSeq" id="WP_216323634.1">
    <property type="nucleotide sequence ID" value="NZ_JAHKRT010000004.1"/>
</dbReference>
<protein>
    <submittedName>
        <fullName evidence="7">Sigma-70 family RNA polymerase sigma factor</fullName>
    </submittedName>
</protein>